<protein>
    <submittedName>
        <fullName evidence="1">Uncharacterized protein</fullName>
    </submittedName>
</protein>
<organism evidence="1 2">
    <name type="scientific">Treponema vincentii ATCC 35580</name>
    <dbReference type="NCBI Taxonomy" id="596324"/>
    <lineage>
        <taxon>Bacteria</taxon>
        <taxon>Pseudomonadati</taxon>
        <taxon>Spirochaetota</taxon>
        <taxon>Spirochaetia</taxon>
        <taxon>Spirochaetales</taxon>
        <taxon>Treponemataceae</taxon>
        <taxon>Treponema</taxon>
    </lineage>
</organism>
<gene>
    <name evidence="1" type="ORF">TREVI0001_0420</name>
</gene>
<proteinExistence type="predicted"/>
<comment type="caution">
    <text evidence="1">The sequence shown here is derived from an EMBL/GenBank/DDBJ whole genome shotgun (WGS) entry which is preliminary data.</text>
</comment>
<reference evidence="1 2" key="1">
    <citation type="submission" date="2009-07" db="EMBL/GenBank/DDBJ databases">
        <authorList>
            <person name="Madupu R."/>
            <person name="Sebastian Y."/>
            <person name="Durkin A.S."/>
            <person name="Torralba M."/>
            <person name="Methe B."/>
            <person name="Sutton G.G."/>
            <person name="Strausberg R.L."/>
            <person name="Nelson K.E."/>
        </authorList>
    </citation>
    <scope>NUCLEOTIDE SEQUENCE [LARGE SCALE GENOMIC DNA]</scope>
    <source>
        <strain evidence="1 2">ATCC 35580</strain>
    </source>
</reference>
<evidence type="ECO:0000313" key="1">
    <source>
        <dbReference type="EMBL" id="EEV20428.1"/>
    </source>
</evidence>
<evidence type="ECO:0000313" key="2">
    <source>
        <dbReference type="Proteomes" id="UP000004509"/>
    </source>
</evidence>
<dbReference type="STRING" id="596324.TREVI0001_0420"/>
<dbReference type="Proteomes" id="UP000004509">
    <property type="component" value="Unassembled WGS sequence"/>
</dbReference>
<dbReference type="AlphaFoldDB" id="C8PQ52"/>
<accession>C8PQ52</accession>
<name>C8PQ52_9SPIR</name>
<sequence length="43" mass="4905">MPISAITTRSFNEIYIAYPSFISLSFIYAKNTVKTALFSLQKK</sequence>
<dbReference type="EMBL" id="ACYH01000033">
    <property type="protein sequence ID" value="EEV20428.1"/>
    <property type="molecule type" value="Genomic_DNA"/>
</dbReference>